<dbReference type="EMBL" id="PKHA01000017">
    <property type="protein sequence ID" value="PKY97918.1"/>
    <property type="molecule type" value="Genomic_DNA"/>
</dbReference>
<dbReference type="InterPro" id="IPR055180">
    <property type="entry name" value="HsdR_RecA-like_helicase_dom_2"/>
</dbReference>
<dbReference type="InterPro" id="IPR007409">
    <property type="entry name" value="Restrct_endonuc_type1_HsdR_N"/>
</dbReference>
<evidence type="ECO:0000259" key="2">
    <source>
        <dbReference type="PROSITE" id="PS51192"/>
    </source>
</evidence>
<evidence type="ECO:0000256" key="1">
    <source>
        <dbReference type="SAM" id="Coils"/>
    </source>
</evidence>
<feature type="domain" description="Helicase ATP-binding" evidence="2">
    <location>
        <begin position="294"/>
        <end position="508"/>
    </location>
</feature>
<keyword evidence="1" id="KW-0175">Coiled coil</keyword>
<feature type="coiled-coil region" evidence="1">
    <location>
        <begin position="443"/>
        <end position="470"/>
    </location>
</feature>
<dbReference type="GO" id="GO:0009307">
    <property type="term" value="P:DNA restriction-modification system"/>
    <property type="evidence" value="ECO:0007669"/>
    <property type="project" value="UniProtKB-KW"/>
</dbReference>
<dbReference type="Gene3D" id="3.90.1570.50">
    <property type="match status" value="1"/>
</dbReference>
<dbReference type="GO" id="GO:0005524">
    <property type="term" value="F:ATP binding"/>
    <property type="evidence" value="ECO:0007669"/>
    <property type="project" value="UniProtKB-KW"/>
</dbReference>
<dbReference type="InterPro" id="IPR027417">
    <property type="entry name" value="P-loop_NTPase"/>
</dbReference>
<dbReference type="Gene3D" id="3.40.50.300">
    <property type="entry name" value="P-loop containing nucleotide triphosphate hydrolases"/>
    <property type="match status" value="3"/>
</dbReference>
<name>A0A2I1KQP9_9ACTO</name>
<dbReference type="RefSeq" id="WP_004010840.1">
    <property type="nucleotide sequence ID" value="NZ_JBKUPP010000001.1"/>
</dbReference>
<dbReference type="InterPro" id="IPR040980">
    <property type="entry name" value="SWI2_SNF2"/>
</dbReference>
<dbReference type="GO" id="GO:0003677">
    <property type="term" value="F:DNA binding"/>
    <property type="evidence" value="ECO:0007669"/>
    <property type="project" value="UniProtKB-KW"/>
</dbReference>
<reference evidence="3 4" key="1">
    <citation type="submission" date="2017-12" db="EMBL/GenBank/DDBJ databases">
        <title>Phylogenetic diversity of female urinary microbiome.</title>
        <authorList>
            <person name="Thomas-White K."/>
            <person name="Wolfe A.J."/>
        </authorList>
    </citation>
    <scope>NUCLEOTIDE SEQUENCE [LARGE SCALE GENOMIC DNA]</scope>
    <source>
        <strain evidence="3 4">UMB0319</strain>
    </source>
</reference>
<dbReference type="SUPFAM" id="SSF52540">
    <property type="entry name" value="P-loop containing nucleoside triphosphate hydrolases"/>
    <property type="match status" value="1"/>
</dbReference>
<dbReference type="PROSITE" id="PS51192">
    <property type="entry name" value="HELICASE_ATP_BIND_1"/>
    <property type="match status" value="1"/>
</dbReference>
<dbReference type="GO" id="GO:0009035">
    <property type="term" value="F:type I site-specific deoxyribonuclease activity"/>
    <property type="evidence" value="ECO:0007669"/>
    <property type="project" value="UniProtKB-EC"/>
</dbReference>
<dbReference type="PANTHER" id="PTHR42927">
    <property type="entry name" value="HELICASE SUPERFAMILY 1 AND 2 DOMAIN-CONTAINING PROTEIN"/>
    <property type="match status" value="1"/>
</dbReference>
<dbReference type="Pfam" id="PF04313">
    <property type="entry name" value="HSDR_N"/>
    <property type="match status" value="1"/>
</dbReference>
<dbReference type="PANTHER" id="PTHR42927:SF1">
    <property type="entry name" value="HELICASE SUPERFAMILY 1 AND 2 DOMAIN-CONTAINING PROTEIN"/>
    <property type="match status" value="1"/>
</dbReference>
<dbReference type="Pfam" id="PF18766">
    <property type="entry name" value="SWI2_SNF2"/>
    <property type="match status" value="1"/>
</dbReference>
<dbReference type="SMART" id="SM00487">
    <property type="entry name" value="DEXDc"/>
    <property type="match status" value="1"/>
</dbReference>
<evidence type="ECO:0000313" key="4">
    <source>
        <dbReference type="Proteomes" id="UP000234778"/>
    </source>
</evidence>
<dbReference type="Pfam" id="PF22679">
    <property type="entry name" value="T1R_D3-like"/>
    <property type="match status" value="1"/>
</dbReference>
<evidence type="ECO:0000313" key="3">
    <source>
        <dbReference type="EMBL" id="PKY97918.1"/>
    </source>
</evidence>
<dbReference type="AlphaFoldDB" id="A0A2I1KQP9"/>
<dbReference type="Proteomes" id="UP000234778">
    <property type="component" value="Unassembled WGS sequence"/>
</dbReference>
<dbReference type="InterPro" id="IPR014001">
    <property type="entry name" value="Helicase_ATP-bd"/>
</dbReference>
<comment type="caution">
    <text evidence="3">The sequence shown here is derived from an EMBL/GenBank/DDBJ whole genome shotgun (WGS) entry which is preliminary data.</text>
</comment>
<proteinExistence type="predicted"/>
<gene>
    <name evidence="3" type="ORF">CYJ26_10275</name>
</gene>
<organism evidence="3 4">
    <name type="scientific">Actinomyces urogenitalis</name>
    <dbReference type="NCBI Taxonomy" id="103621"/>
    <lineage>
        <taxon>Bacteria</taxon>
        <taxon>Bacillati</taxon>
        <taxon>Actinomycetota</taxon>
        <taxon>Actinomycetes</taxon>
        <taxon>Actinomycetales</taxon>
        <taxon>Actinomycetaceae</taxon>
        <taxon>Actinomyces</taxon>
    </lineage>
</organism>
<keyword evidence="3" id="KW-0378">Hydrolase</keyword>
<sequence>MMDTSERRFESEIEYWLTTQGSDFDRFETRDPQGFDRELCLYPADLIEFVKTTQPDQWAKLERTYRGNAEQKFLKRVAAQLDQRGVIDVLRRGIEDVGARFKLVYFAPGTDLNEVLAEKYWANEMSIVRQLRYSTRNENSVDTVLLVNGIPVVTLELKNQLTGQTYRDAIRQYKMDRSPSEKLFALGKRAVVHFAVDTDEVWMTTKLAGQDTVFLPFNRGFSNGAGNPPVEGKFKTSYLWEQVLAKDSLLDILHRFVQFVPGKTPEGRPAKSKDKVIFPRFHQLDAVRKLIADAKANGAGHNYLVQHSAGSGKSNTIAWLAHHLSNLHDDQQRVVFDSIIVITDRRVLDKQLQDTVFSMDHTAGVVVKVDKNARQLTDALGRGARIIISTLQKFPFVDVSNIATAGKRFAVIVDEAHSSQTGQASERLKQVLADTVQAGQESEAELLDRYARAEAQVEAEELEVDEQIAADMATHGRQANLSFFAFTATPKQKTLEIFGTPTPGGTPRPFHVYSMKQAIEEGFILDVLANYTTYQTYYKVGKATAEDPEYAKKQANKALGKYLALHPHNLRQKAEIIIEHFRSNVAHKIGGKAKAMLVTGSRLHAVRYYFAFANYIKAKGYTDLGVLVAFSGTVEDDGQDYTEEQLNGFPEAELPDRFDTGEYQILLVAEKYQTGFDQPLLQTMYVDKKLHGVKAVQTLSRINRMCPGKSDTFVLDFVNSADDIQAAFQDYYVSTSISEETDPNIVYDLYHLIASYQLWRDEEIDGFATVFFREQKQQTNLDFGRLNAYLDPAVGRFDALDDEEKLEVRSAFNKFNRNYEFLTHIIRFDDEQLHKFAAYAKLLTRKLHIDGDPAPHLDDEVTLQYYRLQSVYEGSIDLQDQVGELNNSPKLGMPTEDDRERLSKILDSLNERWGTEFTNMDKVLEQVADDLAQDNEIQLRAHNPLDLFKIIYDEKMPDVMLARMTQNHDFSMKYLSDKAFRADVDAILLPLIHDRLNRPRHEDSQRDGS</sequence>
<accession>A0A2I1KQP9</accession>
<protein>
    <submittedName>
        <fullName evidence="3">Type I restriction endonuclease subunit R</fullName>
    </submittedName>
</protein>
<keyword evidence="3" id="KW-0540">Nuclease</keyword>
<keyword evidence="3" id="KW-0255">Endonuclease</keyword>